<dbReference type="GO" id="GO:0003848">
    <property type="term" value="F:2-amino-4-hydroxy-6-hydroxymethyldihydropteridine diphosphokinase activity"/>
    <property type="evidence" value="ECO:0007669"/>
    <property type="project" value="UniProtKB-EC"/>
</dbReference>
<keyword evidence="6" id="KW-0547">Nucleotide-binding</keyword>
<comment type="similarity">
    <text evidence="2">Belongs to the HPPK family.</text>
</comment>
<dbReference type="GO" id="GO:0005524">
    <property type="term" value="F:ATP binding"/>
    <property type="evidence" value="ECO:0007669"/>
    <property type="project" value="UniProtKB-KW"/>
</dbReference>
<proteinExistence type="inferred from homology"/>
<dbReference type="InterPro" id="IPR035907">
    <property type="entry name" value="Hppk_sf"/>
</dbReference>
<dbReference type="SUPFAM" id="SSF55083">
    <property type="entry name" value="6-hydroxymethyl-7,8-dihydropterin pyrophosphokinase, HPPK"/>
    <property type="match status" value="1"/>
</dbReference>
<dbReference type="RefSeq" id="WP_189487868.1">
    <property type="nucleotide sequence ID" value="NZ_BMZB01000004.1"/>
</dbReference>
<protein>
    <recommendedName>
        <fullName evidence="4">2-amino-4-hydroxy-6-hydroxymethyldihydropteridine pyrophosphokinase</fullName>
        <ecNumber evidence="3">2.7.6.3</ecNumber>
    </recommendedName>
    <alternativeName>
        <fullName evidence="11">6-hydroxymethyl-7,8-dihydropterin pyrophosphokinase</fullName>
    </alternativeName>
    <alternativeName>
        <fullName evidence="12">7,8-dihydro-6-hydroxymethylpterin-pyrophosphokinase</fullName>
    </alternativeName>
</protein>
<dbReference type="Pfam" id="PF01288">
    <property type="entry name" value="HPPK"/>
    <property type="match status" value="1"/>
</dbReference>
<dbReference type="GO" id="GO:0016301">
    <property type="term" value="F:kinase activity"/>
    <property type="evidence" value="ECO:0007669"/>
    <property type="project" value="UniProtKB-KW"/>
</dbReference>
<keyword evidence="7" id="KW-0418">Kinase</keyword>
<evidence type="ECO:0000256" key="9">
    <source>
        <dbReference type="ARBA" id="ARBA00022909"/>
    </source>
</evidence>
<evidence type="ECO:0000256" key="3">
    <source>
        <dbReference type="ARBA" id="ARBA00013253"/>
    </source>
</evidence>
<evidence type="ECO:0000256" key="12">
    <source>
        <dbReference type="ARBA" id="ARBA00033413"/>
    </source>
</evidence>
<dbReference type="Gene3D" id="3.30.70.560">
    <property type="entry name" value="7,8-Dihydro-6-hydroxymethylpterin-pyrophosphokinase HPPK"/>
    <property type="match status" value="1"/>
</dbReference>
<evidence type="ECO:0000259" key="13">
    <source>
        <dbReference type="Pfam" id="PF01288"/>
    </source>
</evidence>
<evidence type="ECO:0000256" key="5">
    <source>
        <dbReference type="ARBA" id="ARBA00022679"/>
    </source>
</evidence>
<evidence type="ECO:0000256" key="1">
    <source>
        <dbReference type="ARBA" id="ARBA00005051"/>
    </source>
</evidence>
<gene>
    <name evidence="14" type="ORF">GCM10011273_29340</name>
</gene>
<evidence type="ECO:0000256" key="2">
    <source>
        <dbReference type="ARBA" id="ARBA00005810"/>
    </source>
</evidence>
<keyword evidence="8" id="KW-0067">ATP-binding</keyword>
<dbReference type="InterPro" id="IPR000550">
    <property type="entry name" value="Hppk"/>
</dbReference>
<dbReference type="NCBIfam" id="TIGR01498">
    <property type="entry name" value="folK"/>
    <property type="match status" value="1"/>
</dbReference>
<keyword evidence="15" id="KW-1185">Reference proteome</keyword>
<dbReference type="EC" id="2.7.6.3" evidence="3"/>
<evidence type="ECO:0000256" key="7">
    <source>
        <dbReference type="ARBA" id="ARBA00022777"/>
    </source>
</evidence>
<dbReference type="EMBL" id="BMZB01000004">
    <property type="protein sequence ID" value="GGZ40743.1"/>
    <property type="molecule type" value="Genomic_DNA"/>
</dbReference>
<comment type="caution">
    <text evidence="14">The sequence shown here is derived from an EMBL/GenBank/DDBJ whole genome shotgun (WGS) entry which is preliminary data.</text>
</comment>
<dbReference type="PANTHER" id="PTHR43071:SF1">
    <property type="entry name" value="2-AMINO-4-HYDROXY-6-HYDROXYMETHYLDIHYDROPTERIDINE PYROPHOSPHOKINASE"/>
    <property type="match status" value="1"/>
</dbReference>
<keyword evidence="5" id="KW-0808">Transferase</keyword>
<evidence type="ECO:0000313" key="14">
    <source>
        <dbReference type="EMBL" id="GGZ40743.1"/>
    </source>
</evidence>
<dbReference type="PANTHER" id="PTHR43071">
    <property type="entry name" value="2-AMINO-4-HYDROXY-6-HYDROXYMETHYLDIHYDROPTERIDINE PYROPHOSPHOKINASE"/>
    <property type="match status" value="1"/>
</dbReference>
<feature type="domain" description="7,8-dihydro-6-hydroxymethylpterin-pyrophosphokinase" evidence="13">
    <location>
        <begin position="7"/>
        <end position="144"/>
    </location>
</feature>
<name>A0A918QCX8_9CAUL</name>
<evidence type="ECO:0000256" key="6">
    <source>
        <dbReference type="ARBA" id="ARBA00022741"/>
    </source>
</evidence>
<dbReference type="GO" id="GO:0046656">
    <property type="term" value="P:folic acid biosynthetic process"/>
    <property type="evidence" value="ECO:0007669"/>
    <property type="project" value="UniProtKB-KW"/>
</dbReference>
<evidence type="ECO:0000313" key="15">
    <source>
        <dbReference type="Proteomes" id="UP000662572"/>
    </source>
</evidence>
<keyword evidence="9" id="KW-0289">Folate biosynthesis</keyword>
<dbReference type="CDD" id="cd00483">
    <property type="entry name" value="HPPK"/>
    <property type="match status" value="1"/>
</dbReference>
<dbReference type="AlphaFoldDB" id="A0A918QCX8"/>
<sequence length="173" mass="19129">MEDGKIYIAYGANLPGRHGNPSQDLAYVVKRLRALSVNVEHASKLWRSKAWPNPDDPPFHNAVFRVSTGHLPYDLLQILHQLEVEAGRIRNLNLSGMKNTPRVLDLDLIAYGDEVVSEDGGMQLPHPRAHERGFVMGPLAEIDPEWMHPVLKQTARALAAKVTVGADAYPLAG</sequence>
<evidence type="ECO:0000256" key="10">
    <source>
        <dbReference type="ARBA" id="ARBA00029409"/>
    </source>
</evidence>
<dbReference type="Proteomes" id="UP000662572">
    <property type="component" value="Unassembled WGS sequence"/>
</dbReference>
<evidence type="ECO:0000256" key="4">
    <source>
        <dbReference type="ARBA" id="ARBA00016218"/>
    </source>
</evidence>
<reference evidence="14" key="1">
    <citation type="journal article" date="2014" name="Int. J. Syst. Evol. Microbiol.">
        <title>Complete genome sequence of Corynebacterium casei LMG S-19264T (=DSM 44701T), isolated from a smear-ripened cheese.</title>
        <authorList>
            <consortium name="US DOE Joint Genome Institute (JGI-PGF)"/>
            <person name="Walter F."/>
            <person name="Albersmeier A."/>
            <person name="Kalinowski J."/>
            <person name="Ruckert C."/>
        </authorList>
    </citation>
    <scope>NUCLEOTIDE SEQUENCE</scope>
    <source>
        <strain evidence="14">KCTC 32296</strain>
    </source>
</reference>
<evidence type="ECO:0000256" key="11">
    <source>
        <dbReference type="ARBA" id="ARBA00029766"/>
    </source>
</evidence>
<evidence type="ECO:0000256" key="8">
    <source>
        <dbReference type="ARBA" id="ARBA00022840"/>
    </source>
</evidence>
<organism evidence="14 15">
    <name type="scientific">Asticcacaulis endophyticus</name>
    <dbReference type="NCBI Taxonomy" id="1395890"/>
    <lineage>
        <taxon>Bacteria</taxon>
        <taxon>Pseudomonadati</taxon>
        <taxon>Pseudomonadota</taxon>
        <taxon>Alphaproteobacteria</taxon>
        <taxon>Caulobacterales</taxon>
        <taxon>Caulobacteraceae</taxon>
        <taxon>Asticcacaulis</taxon>
    </lineage>
</organism>
<accession>A0A918QCX8</accession>
<reference evidence="14" key="2">
    <citation type="submission" date="2020-09" db="EMBL/GenBank/DDBJ databases">
        <authorList>
            <person name="Sun Q."/>
            <person name="Kim S."/>
        </authorList>
    </citation>
    <scope>NUCLEOTIDE SEQUENCE</scope>
    <source>
        <strain evidence="14">KCTC 32296</strain>
    </source>
</reference>
<comment type="function">
    <text evidence="10">Catalyzes the transfer of pyrophosphate from adenosine triphosphate (ATP) to 6-hydroxymethyl-7,8-dihydropterin, an enzymatic step in folate biosynthesis pathway.</text>
</comment>
<comment type="pathway">
    <text evidence="1">Cofactor biosynthesis; tetrahydrofolate biosynthesis; 2-amino-4-hydroxy-6-hydroxymethyl-7,8-dihydropteridine diphosphate from 7,8-dihydroneopterin triphosphate: step 4/4.</text>
</comment>